<dbReference type="EMBL" id="WOWK01000245">
    <property type="protein sequence ID" value="KAF0315020.1"/>
    <property type="molecule type" value="Genomic_DNA"/>
</dbReference>
<dbReference type="AlphaFoldDB" id="A0A8H3VW48"/>
<evidence type="ECO:0000313" key="3">
    <source>
        <dbReference type="Proteomes" id="UP000434172"/>
    </source>
</evidence>
<keyword evidence="3" id="KW-1185">Reference proteome</keyword>
<dbReference type="Proteomes" id="UP000434172">
    <property type="component" value="Unassembled WGS sequence"/>
</dbReference>
<gene>
    <name evidence="2" type="ORF">GQ607_017743</name>
</gene>
<feature type="region of interest" description="Disordered" evidence="1">
    <location>
        <begin position="38"/>
        <end position="74"/>
    </location>
</feature>
<protein>
    <submittedName>
        <fullName evidence="2">Uncharacterized protein</fullName>
    </submittedName>
</protein>
<proteinExistence type="predicted"/>
<sequence length="74" mass="7953">MATPTHSFVTLFVSSVGRTVGTQVGLLAVESIATTETVEDFPNADRLTELGPESPPLTPRYSYRGHGNTESQDD</sequence>
<evidence type="ECO:0000313" key="2">
    <source>
        <dbReference type="EMBL" id="KAF0315020.1"/>
    </source>
</evidence>
<comment type="caution">
    <text evidence="2">The sequence shown here is derived from an EMBL/GenBank/DDBJ whole genome shotgun (WGS) entry which is preliminary data.</text>
</comment>
<accession>A0A8H3VW48</accession>
<organism evidence="2 3">
    <name type="scientific">Colletotrichum asianum</name>
    <dbReference type="NCBI Taxonomy" id="702518"/>
    <lineage>
        <taxon>Eukaryota</taxon>
        <taxon>Fungi</taxon>
        <taxon>Dikarya</taxon>
        <taxon>Ascomycota</taxon>
        <taxon>Pezizomycotina</taxon>
        <taxon>Sordariomycetes</taxon>
        <taxon>Hypocreomycetidae</taxon>
        <taxon>Glomerellales</taxon>
        <taxon>Glomerellaceae</taxon>
        <taxon>Colletotrichum</taxon>
        <taxon>Colletotrichum gloeosporioides species complex</taxon>
    </lineage>
</organism>
<reference evidence="2 3" key="1">
    <citation type="submission" date="2019-12" db="EMBL/GenBank/DDBJ databases">
        <title>A genome sequence resource for the geographically widespread anthracnose pathogen Colletotrichum asianum.</title>
        <authorList>
            <person name="Meng Y."/>
        </authorList>
    </citation>
    <scope>NUCLEOTIDE SEQUENCE [LARGE SCALE GENOMIC DNA]</scope>
    <source>
        <strain evidence="2 3">ICMP 18580</strain>
    </source>
</reference>
<evidence type="ECO:0000256" key="1">
    <source>
        <dbReference type="SAM" id="MobiDB-lite"/>
    </source>
</evidence>
<name>A0A8H3VW48_9PEZI</name>